<keyword evidence="2" id="KW-1133">Transmembrane helix</keyword>
<accession>A0AA38H6S7</accession>
<dbReference type="SUPFAM" id="SSF51905">
    <property type="entry name" value="FAD/NAD(P)-binding domain"/>
    <property type="match status" value="1"/>
</dbReference>
<keyword evidence="2" id="KW-0472">Membrane</keyword>
<dbReference type="Proteomes" id="UP001164286">
    <property type="component" value="Unassembled WGS sequence"/>
</dbReference>
<feature type="transmembrane region" description="Helical" evidence="2">
    <location>
        <begin position="159"/>
        <end position="181"/>
    </location>
</feature>
<dbReference type="InterPro" id="IPR050464">
    <property type="entry name" value="Zeta_carotene_desat/Oxidored"/>
</dbReference>
<dbReference type="PANTHER" id="PTHR42923">
    <property type="entry name" value="PROTOPORPHYRINOGEN OXIDASE"/>
    <property type="match status" value="1"/>
</dbReference>
<name>A0AA38H6S7_9TREE</name>
<dbReference type="GO" id="GO:0016491">
    <property type="term" value="F:oxidoreductase activity"/>
    <property type="evidence" value="ECO:0007669"/>
    <property type="project" value="TreeGrafter"/>
</dbReference>
<dbReference type="EMBL" id="JAKWFO010000008">
    <property type="protein sequence ID" value="KAI9633634.1"/>
    <property type="molecule type" value="Genomic_DNA"/>
</dbReference>
<feature type="region of interest" description="Disordered" evidence="1">
    <location>
        <begin position="394"/>
        <end position="446"/>
    </location>
</feature>
<organism evidence="3 4">
    <name type="scientific">Dioszegia hungarica</name>
    <dbReference type="NCBI Taxonomy" id="4972"/>
    <lineage>
        <taxon>Eukaryota</taxon>
        <taxon>Fungi</taxon>
        <taxon>Dikarya</taxon>
        <taxon>Basidiomycota</taxon>
        <taxon>Agaricomycotina</taxon>
        <taxon>Tremellomycetes</taxon>
        <taxon>Tremellales</taxon>
        <taxon>Bulleribasidiaceae</taxon>
        <taxon>Dioszegia</taxon>
    </lineage>
</organism>
<evidence type="ECO:0000256" key="1">
    <source>
        <dbReference type="SAM" id="MobiDB-lite"/>
    </source>
</evidence>
<keyword evidence="4" id="KW-1185">Reference proteome</keyword>
<evidence type="ECO:0000313" key="3">
    <source>
        <dbReference type="EMBL" id="KAI9633634.1"/>
    </source>
</evidence>
<dbReference type="PANTHER" id="PTHR42923:SF17">
    <property type="entry name" value="AMINE OXIDASE DOMAIN-CONTAINING PROTEIN"/>
    <property type="match status" value="1"/>
</dbReference>
<protein>
    <recommendedName>
        <fullName evidence="5">Amine oxidase domain-containing protein</fullName>
    </recommendedName>
</protein>
<dbReference type="Gene3D" id="3.50.50.60">
    <property type="entry name" value="FAD/NAD(P)-binding domain"/>
    <property type="match status" value="1"/>
</dbReference>
<dbReference type="AlphaFoldDB" id="A0AA38H6S7"/>
<evidence type="ECO:0008006" key="5">
    <source>
        <dbReference type="Google" id="ProtNLM"/>
    </source>
</evidence>
<evidence type="ECO:0000256" key="2">
    <source>
        <dbReference type="SAM" id="Phobius"/>
    </source>
</evidence>
<evidence type="ECO:0000313" key="4">
    <source>
        <dbReference type="Proteomes" id="UP001164286"/>
    </source>
</evidence>
<feature type="compositionally biased region" description="Polar residues" evidence="1">
    <location>
        <begin position="400"/>
        <end position="412"/>
    </location>
</feature>
<keyword evidence="2" id="KW-0812">Transmembrane</keyword>
<dbReference type="GeneID" id="77728173"/>
<dbReference type="Pfam" id="PF13450">
    <property type="entry name" value="NAD_binding_8"/>
    <property type="match status" value="1"/>
</dbReference>
<gene>
    <name evidence="3" type="ORF">MKK02DRAFT_34559</name>
</gene>
<feature type="compositionally biased region" description="Low complexity" evidence="1">
    <location>
        <begin position="426"/>
        <end position="435"/>
    </location>
</feature>
<sequence length="594" mass="63777">MPVSADRRRVAVIGSGLAGLTTAYLLKREGVEVWIIEKSDRLGFHSASVEIPLGLDEAVQVIGPSAGKKQSKGRKGGPRWIVDVPMRSFQGGYYPLLIALYRHLNIPMIPTYWTFSFSHLTSTPKPDTKPYFIHTGASGSAIPSLPSKSYASPRALTRAIASFLGTACAYLLWVVIAALGWHDLLPLRHGRQTTLRHMTARVSHHLTYPLSYFSHSLPRASALASPLGNVFEAFVYDIILPLFSAVGTMTTSDVLDTSIGSLLDYVHSTVGTSHFTLAPGISAGTVAMRLAEEVGAQGEGYLRVGEEVLDLVYSAGEGNITVKCRGGDIEVDQVVLATQASAAAVLLGMLEKTLKAGAEAERSRVSGMRDALSEVEYRETIVVTHRDRSILPGKADQREINLSTPLSTTPRGFTQDEDVAMTPALSTSSSVSSPGPSSPGSPSPYGQIPFFAPRDGCVYTMGTHIVPPPASLRQQGIDVAEVLQTTNPVCPIDAETVLAVSRMERALPLRDPTIFKRLHPSSSPTSHPALIHLAGSYAYPGIPLLEGCVGSAINATSVILGKPRQEIGGLDWSTGRGGRLGRIWRWRRSGIVDR</sequence>
<dbReference type="InterPro" id="IPR036188">
    <property type="entry name" value="FAD/NAD-bd_sf"/>
</dbReference>
<dbReference type="RefSeq" id="XP_052943411.1">
    <property type="nucleotide sequence ID" value="XM_053088968.1"/>
</dbReference>
<proteinExistence type="predicted"/>
<comment type="caution">
    <text evidence="3">The sequence shown here is derived from an EMBL/GenBank/DDBJ whole genome shotgun (WGS) entry which is preliminary data.</text>
</comment>
<reference evidence="3" key="1">
    <citation type="journal article" date="2022" name="G3 (Bethesda)">
        <title>High quality genome of the basidiomycete yeast Dioszegia hungarica PDD-24b-2 isolated from cloud water.</title>
        <authorList>
            <person name="Jarrige D."/>
            <person name="Haridas S."/>
            <person name="Bleykasten-Grosshans C."/>
            <person name="Joly M."/>
            <person name="Nadalig T."/>
            <person name="Sancelme M."/>
            <person name="Vuilleumier S."/>
            <person name="Grigoriev I.V."/>
            <person name="Amato P."/>
            <person name="Bringel F."/>
        </authorList>
    </citation>
    <scope>NUCLEOTIDE SEQUENCE</scope>
    <source>
        <strain evidence="3">PDD-24b-2</strain>
    </source>
</reference>